<proteinExistence type="inferred from homology"/>
<reference evidence="3 4" key="1">
    <citation type="submission" date="2018-10" db="EMBL/GenBank/DDBJ databases">
        <title>Robbsia sp. DHC34, isolated from soil.</title>
        <authorList>
            <person name="Gao Z.-H."/>
            <person name="Qiu L.-H."/>
        </authorList>
    </citation>
    <scope>NUCLEOTIDE SEQUENCE [LARGE SCALE GENOMIC DNA]</scope>
    <source>
        <strain evidence="3 4">DHC34</strain>
    </source>
</reference>
<evidence type="ECO:0000313" key="3">
    <source>
        <dbReference type="EMBL" id="RKP50208.1"/>
    </source>
</evidence>
<comment type="caution">
    <text evidence="3">The sequence shown here is derived from an EMBL/GenBank/DDBJ whole genome shotgun (WGS) entry which is preliminary data.</text>
</comment>
<dbReference type="SUPFAM" id="SSF82771">
    <property type="entry name" value="GIY-YIG endonuclease"/>
    <property type="match status" value="1"/>
</dbReference>
<evidence type="ECO:0000256" key="1">
    <source>
        <dbReference type="ARBA" id="ARBA00007435"/>
    </source>
</evidence>
<dbReference type="InterPro" id="IPR050190">
    <property type="entry name" value="UPF0213_domain"/>
</dbReference>
<sequence length="99" mass="11009">MTWHLYLIECEDDSIYTGIAVDVDARFRQHLSGTGARYTRSHVPRRLLASFSLPDRSMASRAEYAVKRLPASTKRLLASGALELGDAVPALADWMAQQS</sequence>
<organism evidence="3 4">
    <name type="scientific">Pararobbsia silviterrae</name>
    <dbReference type="NCBI Taxonomy" id="1792498"/>
    <lineage>
        <taxon>Bacteria</taxon>
        <taxon>Pseudomonadati</taxon>
        <taxon>Pseudomonadota</taxon>
        <taxon>Betaproteobacteria</taxon>
        <taxon>Burkholderiales</taxon>
        <taxon>Burkholderiaceae</taxon>
        <taxon>Pararobbsia</taxon>
    </lineage>
</organism>
<dbReference type="PANTHER" id="PTHR34477">
    <property type="entry name" value="UPF0213 PROTEIN YHBQ"/>
    <property type="match status" value="1"/>
</dbReference>
<dbReference type="InterPro" id="IPR035901">
    <property type="entry name" value="GIY-YIG_endonuc_sf"/>
</dbReference>
<dbReference type="Gene3D" id="3.40.1440.10">
    <property type="entry name" value="GIY-YIG endonuclease"/>
    <property type="match status" value="1"/>
</dbReference>
<evidence type="ECO:0000313" key="4">
    <source>
        <dbReference type="Proteomes" id="UP000270342"/>
    </source>
</evidence>
<protein>
    <submittedName>
        <fullName evidence="3">GIY-YIG nuclease family protein</fullName>
    </submittedName>
</protein>
<keyword evidence="4" id="KW-1185">Reference proteome</keyword>
<evidence type="ECO:0000259" key="2">
    <source>
        <dbReference type="PROSITE" id="PS50164"/>
    </source>
</evidence>
<dbReference type="Pfam" id="PF01541">
    <property type="entry name" value="GIY-YIG"/>
    <property type="match status" value="1"/>
</dbReference>
<dbReference type="OrthoDB" id="9797095at2"/>
<dbReference type="CDD" id="cd10456">
    <property type="entry name" value="GIY-YIG_UPF0213"/>
    <property type="match status" value="1"/>
</dbReference>
<gene>
    <name evidence="3" type="ORF">D7S86_18935</name>
</gene>
<accession>A0A494XI42</accession>
<dbReference type="AlphaFoldDB" id="A0A494XI42"/>
<comment type="similarity">
    <text evidence="1">Belongs to the UPF0213 family.</text>
</comment>
<dbReference type="Proteomes" id="UP000270342">
    <property type="component" value="Unassembled WGS sequence"/>
</dbReference>
<dbReference type="PROSITE" id="PS50164">
    <property type="entry name" value="GIY_YIG"/>
    <property type="match status" value="1"/>
</dbReference>
<dbReference type="InterPro" id="IPR000305">
    <property type="entry name" value="GIY-YIG_endonuc"/>
</dbReference>
<dbReference type="EMBL" id="RBZU01000009">
    <property type="protein sequence ID" value="RKP50208.1"/>
    <property type="molecule type" value="Genomic_DNA"/>
</dbReference>
<feature type="domain" description="GIY-YIG" evidence="2">
    <location>
        <begin position="1"/>
        <end position="78"/>
    </location>
</feature>
<dbReference type="PANTHER" id="PTHR34477:SF1">
    <property type="entry name" value="UPF0213 PROTEIN YHBQ"/>
    <property type="match status" value="1"/>
</dbReference>
<name>A0A494XI42_9BURK</name>